<dbReference type="GO" id="GO:0120230">
    <property type="term" value="F:recombinase activator activity"/>
    <property type="evidence" value="ECO:0007669"/>
    <property type="project" value="TreeGrafter"/>
</dbReference>
<dbReference type="PANTHER" id="PTHR15938:SF0">
    <property type="entry name" value="HOMOLOGOUS-PAIRING PROTEIN 2 HOMOLOG"/>
    <property type="match status" value="1"/>
</dbReference>
<dbReference type="GO" id="GO:0010774">
    <property type="term" value="P:meiotic strand invasion involved in reciprocal meiotic recombination"/>
    <property type="evidence" value="ECO:0007669"/>
    <property type="project" value="TreeGrafter"/>
</dbReference>
<evidence type="ECO:0000256" key="1">
    <source>
        <dbReference type="ARBA" id="ARBA00004123"/>
    </source>
</evidence>
<evidence type="ECO:0000256" key="4">
    <source>
        <dbReference type="ARBA" id="ARBA00023254"/>
    </source>
</evidence>
<gene>
    <name evidence="6" type="ORF">TWF694_005797</name>
</gene>
<dbReference type="GO" id="GO:0000709">
    <property type="term" value="P:meiotic joint molecule formation"/>
    <property type="evidence" value="ECO:0007669"/>
    <property type="project" value="TreeGrafter"/>
</dbReference>
<accession>A0AAV9WT11</accession>
<evidence type="ECO:0000256" key="5">
    <source>
        <dbReference type="SAM" id="Coils"/>
    </source>
</evidence>
<dbReference type="AlphaFoldDB" id="A0AAV9WT11"/>
<organism evidence="6 7">
    <name type="scientific">Orbilia ellipsospora</name>
    <dbReference type="NCBI Taxonomy" id="2528407"/>
    <lineage>
        <taxon>Eukaryota</taxon>
        <taxon>Fungi</taxon>
        <taxon>Dikarya</taxon>
        <taxon>Ascomycota</taxon>
        <taxon>Pezizomycotina</taxon>
        <taxon>Orbiliomycetes</taxon>
        <taxon>Orbiliales</taxon>
        <taxon>Orbiliaceae</taxon>
        <taxon>Orbilia</taxon>
    </lineage>
</organism>
<name>A0AAV9WT11_9PEZI</name>
<reference evidence="6 7" key="1">
    <citation type="submission" date="2019-10" db="EMBL/GenBank/DDBJ databases">
        <authorList>
            <person name="Palmer J.M."/>
        </authorList>
    </citation>
    <scope>NUCLEOTIDE SEQUENCE [LARGE SCALE GENOMIC DNA]</scope>
    <source>
        <strain evidence="6 7">TWF694</strain>
    </source>
</reference>
<dbReference type="Proteomes" id="UP001365542">
    <property type="component" value="Unassembled WGS sequence"/>
</dbReference>
<dbReference type="PANTHER" id="PTHR15938">
    <property type="entry name" value="TBP-1 INTERACTING PROTEIN"/>
    <property type="match status" value="1"/>
</dbReference>
<feature type="coiled-coil region" evidence="5">
    <location>
        <begin position="22"/>
        <end position="49"/>
    </location>
</feature>
<dbReference type="GO" id="GO:0000794">
    <property type="term" value="C:condensed nuclear chromosome"/>
    <property type="evidence" value="ECO:0007669"/>
    <property type="project" value="TreeGrafter"/>
</dbReference>
<evidence type="ECO:0000313" key="6">
    <source>
        <dbReference type="EMBL" id="KAK6524136.1"/>
    </source>
</evidence>
<proteinExistence type="predicted"/>
<evidence type="ECO:0000256" key="2">
    <source>
        <dbReference type="ARBA" id="ARBA00023172"/>
    </source>
</evidence>
<evidence type="ECO:0000313" key="7">
    <source>
        <dbReference type="Proteomes" id="UP001365542"/>
    </source>
</evidence>
<comment type="caution">
    <text evidence="6">The sequence shown here is derived from an EMBL/GenBank/DDBJ whole genome shotgun (WGS) entry which is preliminary data.</text>
</comment>
<keyword evidence="3" id="KW-0539">Nucleus</keyword>
<dbReference type="GO" id="GO:0007129">
    <property type="term" value="P:homologous chromosome pairing at meiosis"/>
    <property type="evidence" value="ECO:0007669"/>
    <property type="project" value="TreeGrafter"/>
</dbReference>
<comment type="subcellular location">
    <subcellularLocation>
        <location evidence="1">Nucleus</location>
    </subcellularLocation>
</comment>
<dbReference type="GO" id="GO:0003690">
    <property type="term" value="F:double-stranded DNA binding"/>
    <property type="evidence" value="ECO:0007669"/>
    <property type="project" value="TreeGrafter"/>
</dbReference>
<keyword evidence="5" id="KW-0175">Coiled coil</keyword>
<evidence type="ECO:0000256" key="3">
    <source>
        <dbReference type="ARBA" id="ARBA00023242"/>
    </source>
</evidence>
<protein>
    <submittedName>
        <fullName evidence="6">Uncharacterized protein</fullName>
    </submittedName>
</protein>
<dbReference type="GO" id="GO:0120231">
    <property type="term" value="C:DNA recombinase auxiliary factor complex"/>
    <property type="evidence" value="ECO:0007669"/>
    <property type="project" value="TreeGrafter"/>
</dbReference>
<keyword evidence="7" id="KW-1185">Reference proteome</keyword>
<sequence length="140" mass="15607">MLSHYDCTLDKDPDDFASPGHIADMNATVDTLKERSSTLKSELKTLQVTLQTLRSLPTADDLGLQVGSLHQEVTELRNHLEPLRSGEVKPISAEEKQKLQVEVKKMQGLWMARKKWFMDLFDAVADGMGGDANPIDLKVS</sequence>
<keyword evidence="4" id="KW-0469">Meiosis</keyword>
<dbReference type="EMBL" id="JAVHJO010000018">
    <property type="protein sequence ID" value="KAK6524136.1"/>
    <property type="molecule type" value="Genomic_DNA"/>
</dbReference>
<keyword evidence="2" id="KW-0233">DNA recombination</keyword>